<evidence type="ECO:0000256" key="4">
    <source>
        <dbReference type="ARBA" id="ARBA00023163"/>
    </source>
</evidence>
<evidence type="ECO:0000256" key="1">
    <source>
        <dbReference type="ARBA" id="ARBA00010641"/>
    </source>
</evidence>
<organism evidence="7 8">
    <name type="scientific">Dyadobacter jiangsuensis</name>
    <dbReference type="NCBI Taxonomy" id="1591085"/>
    <lineage>
        <taxon>Bacteria</taxon>
        <taxon>Pseudomonadati</taxon>
        <taxon>Bacteroidota</taxon>
        <taxon>Cytophagia</taxon>
        <taxon>Cytophagales</taxon>
        <taxon>Spirosomataceae</taxon>
        <taxon>Dyadobacter</taxon>
    </lineage>
</organism>
<dbReference type="GO" id="GO:0016987">
    <property type="term" value="F:sigma factor activity"/>
    <property type="evidence" value="ECO:0007669"/>
    <property type="project" value="UniProtKB-KW"/>
</dbReference>
<dbReference type="NCBIfam" id="TIGR02937">
    <property type="entry name" value="sigma70-ECF"/>
    <property type="match status" value="1"/>
</dbReference>
<feature type="domain" description="RNA polymerase sigma-70 region 2" evidence="5">
    <location>
        <begin position="26"/>
        <end position="90"/>
    </location>
</feature>
<gene>
    <name evidence="7" type="ORF">CLV60_10327</name>
</gene>
<evidence type="ECO:0000313" key="7">
    <source>
        <dbReference type="EMBL" id="PSL31161.1"/>
    </source>
</evidence>
<dbReference type="InterPro" id="IPR007627">
    <property type="entry name" value="RNA_pol_sigma70_r2"/>
</dbReference>
<dbReference type="InterPro" id="IPR013325">
    <property type="entry name" value="RNA_pol_sigma_r2"/>
</dbReference>
<evidence type="ECO:0000313" key="8">
    <source>
        <dbReference type="Proteomes" id="UP000241964"/>
    </source>
</evidence>
<keyword evidence="8" id="KW-1185">Reference proteome</keyword>
<dbReference type="GO" id="GO:0006352">
    <property type="term" value="P:DNA-templated transcription initiation"/>
    <property type="evidence" value="ECO:0007669"/>
    <property type="project" value="InterPro"/>
</dbReference>
<dbReference type="SUPFAM" id="SSF88659">
    <property type="entry name" value="Sigma3 and sigma4 domains of RNA polymerase sigma factors"/>
    <property type="match status" value="1"/>
</dbReference>
<dbReference type="InterPro" id="IPR036388">
    <property type="entry name" value="WH-like_DNA-bd_sf"/>
</dbReference>
<comment type="caution">
    <text evidence="7">The sequence shown here is derived from an EMBL/GenBank/DDBJ whole genome shotgun (WGS) entry which is preliminary data.</text>
</comment>
<dbReference type="Pfam" id="PF08281">
    <property type="entry name" value="Sigma70_r4_2"/>
    <property type="match status" value="1"/>
</dbReference>
<protein>
    <submittedName>
        <fullName evidence="7">RNA polymerase sigma-70 factor (ECF subfamily)</fullName>
    </submittedName>
</protein>
<dbReference type="Proteomes" id="UP000241964">
    <property type="component" value="Unassembled WGS sequence"/>
</dbReference>
<reference evidence="7 8" key="1">
    <citation type="submission" date="2018-03" db="EMBL/GenBank/DDBJ databases">
        <title>Genomic Encyclopedia of Archaeal and Bacterial Type Strains, Phase II (KMG-II): from individual species to whole genera.</title>
        <authorList>
            <person name="Goeker M."/>
        </authorList>
    </citation>
    <scope>NUCLEOTIDE SEQUENCE [LARGE SCALE GENOMIC DNA]</scope>
    <source>
        <strain evidence="7 8">DSM 29057</strain>
    </source>
</reference>
<accession>A0A2P8GB10</accession>
<dbReference type="InterPro" id="IPR013324">
    <property type="entry name" value="RNA_pol_sigma_r3/r4-like"/>
</dbReference>
<dbReference type="InterPro" id="IPR014327">
    <property type="entry name" value="RNA_pol_sigma70_bacteroid"/>
</dbReference>
<keyword evidence="4" id="KW-0804">Transcription</keyword>
<dbReference type="Pfam" id="PF04542">
    <property type="entry name" value="Sigma70_r2"/>
    <property type="match status" value="1"/>
</dbReference>
<dbReference type="InterPro" id="IPR014284">
    <property type="entry name" value="RNA_pol_sigma-70_dom"/>
</dbReference>
<evidence type="ECO:0000259" key="6">
    <source>
        <dbReference type="Pfam" id="PF08281"/>
    </source>
</evidence>
<dbReference type="NCBIfam" id="TIGR02985">
    <property type="entry name" value="Sig70_bacteroi1"/>
    <property type="match status" value="1"/>
</dbReference>
<keyword evidence="3" id="KW-0731">Sigma factor</keyword>
<evidence type="ECO:0000259" key="5">
    <source>
        <dbReference type="Pfam" id="PF04542"/>
    </source>
</evidence>
<dbReference type="AlphaFoldDB" id="A0A2P8GB10"/>
<dbReference type="PANTHER" id="PTHR43133">
    <property type="entry name" value="RNA POLYMERASE ECF-TYPE SIGMA FACTO"/>
    <property type="match status" value="1"/>
</dbReference>
<dbReference type="Gene3D" id="1.10.10.10">
    <property type="entry name" value="Winged helix-like DNA-binding domain superfamily/Winged helix DNA-binding domain"/>
    <property type="match status" value="1"/>
</dbReference>
<proteinExistence type="inferred from homology"/>
<dbReference type="EMBL" id="PYAS01000003">
    <property type="protein sequence ID" value="PSL31161.1"/>
    <property type="molecule type" value="Genomic_DNA"/>
</dbReference>
<name>A0A2P8GB10_9BACT</name>
<dbReference type="RefSeq" id="WP_106594539.1">
    <property type="nucleotide sequence ID" value="NZ_PYAS01000003.1"/>
</dbReference>
<comment type="similarity">
    <text evidence="1">Belongs to the sigma-70 factor family. ECF subfamily.</text>
</comment>
<dbReference type="InterPro" id="IPR039425">
    <property type="entry name" value="RNA_pol_sigma-70-like"/>
</dbReference>
<dbReference type="OrthoDB" id="679904at2"/>
<dbReference type="Gene3D" id="1.10.1740.10">
    <property type="match status" value="1"/>
</dbReference>
<evidence type="ECO:0000256" key="3">
    <source>
        <dbReference type="ARBA" id="ARBA00023082"/>
    </source>
</evidence>
<sequence>MQPIVSDDIRLVQLLVQGDKAGFEEIYNRYHPKLYRIALSKVRTQENAMELVQDVFLDLWVRRGEVEITDLERYLCSAIKYKVLDHFKKEFHRKRYMQFAQLGNLDQSSSTEETLAFNELTRSVLECIDKLPEKTRKIFELSRIQHTSSDEISTLLNIPLRTVEYHISQGLKALRSNLKDYILLLMLTFWTWW</sequence>
<evidence type="ECO:0000256" key="2">
    <source>
        <dbReference type="ARBA" id="ARBA00023015"/>
    </source>
</evidence>
<keyword evidence="2" id="KW-0805">Transcription regulation</keyword>
<dbReference type="InterPro" id="IPR013249">
    <property type="entry name" value="RNA_pol_sigma70_r4_t2"/>
</dbReference>
<dbReference type="GO" id="GO:0003677">
    <property type="term" value="F:DNA binding"/>
    <property type="evidence" value="ECO:0007669"/>
    <property type="project" value="InterPro"/>
</dbReference>
<feature type="domain" description="RNA polymerase sigma factor 70 region 4 type 2" evidence="6">
    <location>
        <begin position="122"/>
        <end position="174"/>
    </location>
</feature>
<dbReference type="SUPFAM" id="SSF88946">
    <property type="entry name" value="Sigma2 domain of RNA polymerase sigma factors"/>
    <property type="match status" value="1"/>
</dbReference>
<dbReference type="PANTHER" id="PTHR43133:SF46">
    <property type="entry name" value="RNA POLYMERASE SIGMA-70 FACTOR ECF SUBFAMILY"/>
    <property type="match status" value="1"/>
</dbReference>